<organism evidence="3">
    <name type="scientific">Chromera velia CCMP2878</name>
    <dbReference type="NCBI Taxonomy" id="1169474"/>
    <lineage>
        <taxon>Eukaryota</taxon>
        <taxon>Sar</taxon>
        <taxon>Alveolata</taxon>
        <taxon>Colpodellida</taxon>
        <taxon>Chromeraceae</taxon>
        <taxon>Chromera</taxon>
    </lineage>
</organism>
<name>A0A0G4F1D6_9ALVE</name>
<evidence type="ECO:0000256" key="2">
    <source>
        <dbReference type="SAM" id="Phobius"/>
    </source>
</evidence>
<feature type="transmembrane region" description="Helical" evidence="2">
    <location>
        <begin position="77"/>
        <end position="95"/>
    </location>
</feature>
<feature type="transmembrane region" description="Helical" evidence="2">
    <location>
        <begin position="51"/>
        <end position="71"/>
    </location>
</feature>
<dbReference type="AlphaFoldDB" id="A0A0G4F1D6"/>
<feature type="transmembrane region" description="Helical" evidence="2">
    <location>
        <begin position="144"/>
        <end position="163"/>
    </location>
</feature>
<dbReference type="VEuPathDB" id="CryptoDB:Cvel_14705"/>
<feature type="compositionally biased region" description="Basic and acidic residues" evidence="1">
    <location>
        <begin position="1"/>
        <end position="24"/>
    </location>
</feature>
<sequence length="211" mass="24014">MKARRPQPDLRSGQRETEEEKNCKETPSPFPPARFGGAWSGFPAALRRLSIGGWFLIALLWSLWLISVPLYDKAVALWFALAFMGVETTFTFLTDGFEKCGSTPEQFFVNLFYLPLLLPPFWAWMREVSGRWGTFGLALQTPVFIWILEIVEGYSRIGLFGYCRAWQYNGRDAFFHGTVKLSFYPLWAAFGFITATVCGDFIAAMQGVTWA</sequence>
<protein>
    <submittedName>
        <fullName evidence="3">Uncharacterized protein</fullName>
    </submittedName>
</protein>
<gene>
    <name evidence="3" type="ORF">Cvel_14705</name>
</gene>
<keyword evidence="2" id="KW-1133">Transmembrane helix</keyword>
<keyword evidence="2" id="KW-0472">Membrane</keyword>
<proteinExistence type="predicted"/>
<reference evidence="3" key="1">
    <citation type="submission" date="2014-11" db="EMBL/GenBank/DDBJ databases">
        <authorList>
            <person name="Otto D Thomas"/>
            <person name="Naeem Raeece"/>
        </authorList>
    </citation>
    <scope>NUCLEOTIDE SEQUENCE</scope>
</reference>
<evidence type="ECO:0000256" key="1">
    <source>
        <dbReference type="SAM" id="MobiDB-lite"/>
    </source>
</evidence>
<evidence type="ECO:0000313" key="3">
    <source>
        <dbReference type="EMBL" id="CEM05706.1"/>
    </source>
</evidence>
<keyword evidence="2" id="KW-0812">Transmembrane</keyword>
<feature type="transmembrane region" description="Helical" evidence="2">
    <location>
        <begin position="107"/>
        <end position="124"/>
    </location>
</feature>
<dbReference type="EMBL" id="CDMZ01000062">
    <property type="protein sequence ID" value="CEM05706.1"/>
    <property type="molecule type" value="Genomic_DNA"/>
</dbReference>
<feature type="transmembrane region" description="Helical" evidence="2">
    <location>
        <begin position="184"/>
        <end position="205"/>
    </location>
</feature>
<accession>A0A0G4F1D6</accession>
<feature type="region of interest" description="Disordered" evidence="1">
    <location>
        <begin position="1"/>
        <end position="32"/>
    </location>
</feature>